<evidence type="ECO:0000313" key="1">
    <source>
        <dbReference type="EMBL" id="DAE33240.1"/>
    </source>
</evidence>
<accession>A0A8S5RPF9</accession>
<proteinExistence type="predicted"/>
<name>A0A8S5RPF9_9VIRU</name>
<dbReference type="EMBL" id="BK059132">
    <property type="protein sequence ID" value="DAE33240.1"/>
    <property type="molecule type" value="Genomic_DNA"/>
</dbReference>
<sequence length="119" mass="13983">MRFELCNDEVESIKNQYNDFNLTWINLPYYLKTNEVFIGDMVKLDSIDSTLYTQLEKNNVQYLACTIIKDNSGYPIGILGVTWKNIPPNIDRLQNKIHNYLIDDRADIKTLIQSNYNKE</sequence>
<reference evidence="1" key="1">
    <citation type="journal article" date="2021" name="Proc. Natl. Acad. Sci. U.S.A.">
        <title>A Catalog of Tens of Thousands of Viruses from Human Metagenomes Reveals Hidden Associations with Chronic Diseases.</title>
        <authorList>
            <person name="Tisza M.J."/>
            <person name="Buck C.B."/>
        </authorList>
    </citation>
    <scope>NUCLEOTIDE SEQUENCE</scope>
    <source>
        <strain evidence="1">Ctrcb4</strain>
    </source>
</reference>
<protein>
    <submittedName>
        <fullName evidence="1">Uncharacterized protein</fullName>
    </submittedName>
</protein>
<organism evidence="1">
    <name type="scientific">virus sp. ctrcb4</name>
    <dbReference type="NCBI Taxonomy" id="2825824"/>
    <lineage>
        <taxon>Viruses</taxon>
    </lineage>
</organism>